<feature type="region of interest" description="Disordered" evidence="1">
    <location>
        <begin position="185"/>
        <end position="212"/>
    </location>
</feature>
<proteinExistence type="predicted"/>
<dbReference type="EMBL" id="CAUYUJ010017732">
    <property type="protein sequence ID" value="CAK0877394.1"/>
    <property type="molecule type" value="Genomic_DNA"/>
</dbReference>
<evidence type="ECO:0000313" key="3">
    <source>
        <dbReference type="Proteomes" id="UP001189429"/>
    </source>
</evidence>
<feature type="region of interest" description="Disordered" evidence="1">
    <location>
        <begin position="331"/>
        <end position="446"/>
    </location>
</feature>
<evidence type="ECO:0000313" key="2">
    <source>
        <dbReference type="EMBL" id="CAK0877394.1"/>
    </source>
</evidence>
<name>A0ABN9VXW5_9DINO</name>
<reference evidence="2" key="1">
    <citation type="submission" date="2023-10" db="EMBL/GenBank/DDBJ databases">
        <authorList>
            <person name="Chen Y."/>
            <person name="Shah S."/>
            <person name="Dougan E. K."/>
            <person name="Thang M."/>
            <person name="Chan C."/>
        </authorList>
    </citation>
    <scope>NUCLEOTIDE SEQUENCE [LARGE SCALE GENOMIC DNA]</scope>
</reference>
<feature type="compositionally biased region" description="Low complexity" evidence="1">
    <location>
        <begin position="408"/>
        <end position="446"/>
    </location>
</feature>
<accession>A0ABN9VXW5</accession>
<dbReference type="Proteomes" id="UP001189429">
    <property type="component" value="Unassembled WGS sequence"/>
</dbReference>
<evidence type="ECO:0000256" key="1">
    <source>
        <dbReference type="SAM" id="MobiDB-lite"/>
    </source>
</evidence>
<feature type="non-terminal residue" evidence="2">
    <location>
        <position position="1"/>
    </location>
</feature>
<gene>
    <name evidence="2" type="ORF">PCOR1329_LOCUS61475</name>
</gene>
<organism evidence="2 3">
    <name type="scientific">Prorocentrum cordatum</name>
    <dbReference type="NCBI Taxonomy" id="2364126"/>
    <lineage>
        <taxon>Eukaryota</taxon>
        <taxon>Sar</taxon>
        <taxon>Alveolata</taxon>
        <taxon>Dinophyceae</taxon>
        <taxon>Prorocentrales</taxon>
        <taxon>Prorocentraceae</taxon>
        <taxon>Prorocentrum</taxon>
    </lineage>
</organism>
<feature type="compositionally biased region" description="Polar residues" evidence="1">
    <location>
        <begin position="393"/>
        <end position="406"/>
    </location>
</feature>
<keyword evidence="3" id="KW-1185">Reference proteome</keyword>
<comment type="caution">
    <text evidence="2">The sequence shown here is derived from an EMBL/GenBank/DDBJ whole genome shotgun (WGS) entry which is preliminary data.</text>
</comment>
<sequence>DPETHPIGGVGRPVGPEEPWIMVICGPIFALPGAVREQALALAIRHPNFDRKHFCSGIVSAHFCSETMDNLLLSQSVSDLAHGACRRAEGKEGDKTRYCDKFQFMLLHAVMSQELDTMRTCYMMEVEDWQANITSREPTAAGAGPLQAEGRQNASFANLTANSSACHNATLACGGAAANASTAGGPIIVRPQPQGSNRSGPAVPTPARAPQLPAAQGPIITAPVPATVVSSLAAASKKAGAPAEAADRLLVEPAPAAQPAAPAAAQAVAPAAAQSEQEAASDPYSKSVLVVPFDRLPELAAAFAAKSSEGSAAAAADMRSALGHAHASVTEVRSALRSPHRQAASPTAAAAAAPAAQEVARAAKPLAAEQPAPGSLRSKAKRELARSDAASAAVQQRTARNSSATAQAVAKPTAPTGAAPEPAPAGATAGSAPPGAKHATARAAAT</sequence>
<feature type="compositionally biased region" description="Low complexity" evidence="1">
    <location>
        <begin position="343"/>
        <end position="365"/>
    </location>
</feature>
<protein>
    <submittedName>
        <fullName evidence="2">Uncharacterized protein</fullName>
    </submittedName>
</protein>
<feature type="non-terminal residue" evidence="2">
    <location>
        <position position="446"/>
    </location>
</feature>